<comment type="caution">
    <text evidence="1">The sequence shown here is derived from an EMBL/GenBank/DDBJ whole genome shotgun (WGS) entry which is preliminary data.</text>
</comment>
<dbReference type="Gramene" id="PRQ48159">
    <property type="protein sequence ID" value="PRQ48159"/>
    <property type="gene ID" value="RchiOBHm_Chr2g0107571"/>
</dbReference>
<protein>
    <submittedName>
        <fullName evidence="1">Uncharacterized protein</fullName>
    </submittedName>
</protein>
<sequence length="70" mass="8158">MEAYQSNLLGIDLCFNFDSEIDCNHYLHGGSWFYRNIMLLLAPYDRIWDVETIPIHSLELCITLLYGSEA</sequence>
<accession>A0A2P6RNZ8</accession>
<dbReference type="EMBL" id="PDCK01000040">
    <property type="protein sequence ID" value="PRQ48159.1"/>
    <property type="molecule type" value="Genomic_DNA"/>
</dbReference>
<name>A0A2P6RNZ8_ROSCH</name>
<dbReference type="AlphaFoldDB" id="A0A2P6RNZ8"/>
<organism evidence="1 2">
    <name type="scientific">Rosa chinensis</name>
    <name type="common">China rose</name>
    <dbReference type="NCBI Taxonomy" id="74649"/>
    <lineage>
        <taxon>Eukaryota</taxon>
        <taxon>Viridiplantae</taxon>
        <taxon>Streptophyta</taxon>
        <taxon>Embryophyta</taxon>
        <taxon>Tracheophyta</taxon>
        <taxon>Spermatophyta</taxon>
        <taxon>Magnoliopsida</taxon>
        <taxon>eudicotyledons</taxon>
        <taxon>Gunneridae</taxon>
        <taxon>Pentapetalae</taxon>
        <taxon>rosids</taxon>
        <taxon>fabids</taxon>
        <taxon>Rosales</taxon>
        <taxon>Rosaceae</taxon>
        <taxon>Rosoideae</taxon>
        <taxon>Rosoideae incertae sedis</taxon>
        <taxon>Rosa</taxon>
    </lineage>
</organism>
<evidence type="ECO:0000313" key="1">
    <source>
        <dbReference type="EMBL" id="PRQ48159.1"/>
    </source>
</evidence>
<evidence type="ECO:0000313" key="2">
    <source>
        <dbReference type="Proteomes" id="UP000238479"/>
    </source>
</evidence>
<dbReference type="Proteomes" id="UP000238479">
    <property type="component" value="Chromosome 2"/>
</dbReference>
<keyword evidence="2" id="KW-1185">Reference proteome</keyword>
<proteinExistence type="predicted"/>
<gene>
    <name evidence="1" type="ORF">RchiOBHm_Chr2g0107571</name>
</gene>
<reference evidence="1 2" key="1">
    <citation type="journal article" date="2018" name="Nat. Genet.">
        <title>The Rosa genome provides new insights in the design of modern roses.</title>
        <authorList>
            <person name="Bendahmane M."/>
        </authorList>
    </citation>
    <scope>NUCLEOTIDE SEQUENCE [LARGE SCALE GENOMIC DNA]</scope>
    <source>
        <strain evidence="2">cv. Old Blush</strain>
    </source>
</reference>